<dbReference type="OrthoDB" id="5841928at2759"/>
<dbReference type="WBParaSite" id="ASIM_0001489801-mRNA-1">
    <property type="protein sequence ID" value="ASIM_0001489801-mRNA-1"/>
    <property type="gene ID" value="ASIM_0001489801"/>
</dbReference>
<reference evidence="3" key="1">
    <citation type="submission" date="2017-02" db="UniProtKB">
        <authorList>
            <consortium name="WormBaseParasite"/>
        </authorList>
    </citation>
    <scope>IDENTIFICATION</scope>
</reference>
<sequence length="132" mass="13657">MIYSQAFRNEKFSPAVALFSAAGLIRTTAGIQPSSAEHQKVARITGEAPRHVHISRQLSSQTSRSPVTTSAPSSAAALTAANLIASETAAAAAATSSSLVTLADTDNLSANKAITSLTTIPNAFERLVCPYL</sequence>
<proteinExistence type="predicted"/>
<reference evidence="1 2" key="2">
    <citation type="submission" date="2018-11" db="EMBL/GenBank/DDBJ databases">
        <authorList>
            <consortium name="Pathogen Informatics"/>
        </authorList>
    </citation>
    <scope>NUCLEOTIDE SEQUENCE [LARGE SCALE GENOMIC DNA]</scope>
</reference>
<keyword evidence="2" id="KW-1185">Reference proteome</keyword>
<dbReference type="EMBL" id="UYRR01031695">
    <property type="protein sequence ID" value="VDK52004.1"/>
    <property type="molecule type" value="Genomic_DNA"/>
</dbReference>
<gene>
    <name evidence="1" type="ORF">ASIM_LOCUS14308</name>
</gene>
<organism evidence="3">
    <name type="scientific">Anisakis simplex</name>
    <name type="common">Herring worm</name>
    <dbReference type="NCBI Taxonomy" id="6269"/>
    <lineage>
        <taxon>Eukaryota</taxon>
        <taxon>Metazoa</taxon>
        <taxon>Ecdysozoa</taxon>
        <taxon>Nematoda</taxon>
        <taxon>Chromadorea</taxon>
        <taxon>Rhabditida</taxon>
        <taxon>Spirurina</taxon>
        <taxon>Ascaridomorpha</taxon>
        <taxon>Ascaridoidea</taxon>
        <taxon>Anisakidae</taxon>
        <taxon>Anisakis</taxon>
        <taxon>Anisakis simplex complex</taxon>
    </lineage>
</organism>
<protein>
    <submittedName>
        <fullName evidence="1 3">Uncharacterized protein</fullName>
    </submittedName>
</protein>
<dbReference type="AlphaFoldDB" id="A0A0M3K1Y5"/>
<name>A0A0M3K1Y5_ANISI</name>
<evidence type="ECO:0000313" key="1">
    <source>
        <dbReference type="EMBL" id="VDK52004.1"/>
    </source>
</evidence>
<accession>A0A0M3K1Y5</accession>
<evidence type="ECO:0000313" key="2">
    <source>
        <dbReference type="Proteomes" id="UP000267096"/>
    </source>
</evidence>
<dbReference type="Proteomes" id="UP000267096">
    <property type="component" value="Unassembled WGS sequence"/>
</dbReference>
<evidence type="ECO:0000313" key="3">
    <source>
        <dbReference type="WBParaSite" id="ASIM_0001489801-mRNA-1"/>
    </source>
</evidence>